<keyword evidence="4" id="KW-1185">Reference proteome</keyword>
<name>A0ABV9LSV5_9ALTE</name>
<comment type="caution">
    <text evidence="3">The sequence shown here is derived from an EMBL/GenBank/DDBJ whole genome shotgun (WGS) entry which is preliminary data.</text>
</comment>
<evidence type="ECO:0000313" key="3">
    <source>
        <dbReference type="EMBL" id="MFC4698710.1"/>
    </source>
</evidence>
<dbReference type="InterPro" id="IPR003607">
    <property type="entry name" value="HD/PDEase_dom"/>
</dbReference>
<reference evidence="4" key="1">
    <citation type="journal article" date="2019" name="Int. J. Syst. Evol. Microbiol.">
        <title>The Global Catalogue of Microorganisms (GCM) 10K type strain sequencing project: providing services to taxonomists for standard genome sequencing and annotation.</title>
        <authorList>
            <consortium name="The Broad Institute Genomics Platform"/>
            <consortium name="The Broad Institute Genome Sequencing Center for Infectious Disease"/>
            <person name="Wu L."/>
            <person name="Ma J."/>
        </authorList>
    </citation>
    <scope>NUCLEOTIDE SEQUENCE [LARGE SCALE GENOMIC DNA]</scope>
    <source>
        <strain evidence="4">KACC 12507</strain>
    </source>
</reference>
<accession>A0ABV9LSV5</accession>
<evidence type="ECO:0000313" key="4">
    <source>
        <dbReference type="Proteomes" id="UP001595897"/>
    </source>
</evidence>
<dbReference type="RefSeq" id="WP_382405344.1">
    <property type="nucleotide sequence ID" value="NZ_JBHSGU010000001.1"/>
</dbReference>
<dbReference type="EMBL" id="JBHSGU010000001">
    <property type="protein sequence ID" value="MFC4698710.1"/>
    <property type="molecule type" value="Genomic_DNA"/>
</dbReference>
<proteinExistence type="predicted"/>
<dbReference type="Pfam" id="PF13487">
    <property type="entry name" value="HD_5"/>
    <property type="match status" value="1"/>
</dbReference>
<evidence type="ECO:0000256" key="1">
    <source>
        <dbReference type="SAM" id="MobiDB-lite"/>
    </source>
</evidence>
<feature type="compositionally biased region" description="Basic and acidic residues" evidence="1">
    <location>
        <begin position="157"/>
        <end position="174"/>
    </location>
</feature>
<dbReference type="SUPFAM" id="SSF109604">
    <property type="entry name" value="HD-domain/PDEase-like"/>
    <property type="match status" value="1"/>
</dbReference>
<dbReference type="PANTHER" id="PTHR43155">
    <property type="entry name" value="CYCLIC DI-GMP PHOSPHODIESTERASE PA4108-RELATED"/>
    <property type="match status" value="1"/>
</dbReference>
<dbReference type="Gene3D" id="1.10.3210.10">
    <property type="entry name" value="Hypothetical protein af1432"/>
    <property type="match status" value="1"/>
</dbReference>
<sequence length="477" mass="53106">MAAVKLQTLSVKHLKPGMVLHSIVKQTGRLEVKSKGKIRHKGVIEQLIASGVKSVKIELADEKPSKAGKVTTQNLAKRFEAANDDKVEQKPAIDLHAPPPKLLLSDILVPEDDFETIELDDFHSAGEVADDSIDDAGKGHAQTTPAHKPSAEQAPSVKKEQAPPKLNDKANSKREHEKIEQLVIDCKRLHNKLKLNIEKKAPVDLSESKTIVSNLHANLMEDPEVLLCLSMIRNDGEYLSNHAMHTSVLLCHFAKFLGMSAYDCKRLALLGFFFDIGMLQVPKEILHKQGVPSPNEQKIIQSHVQKSLDLLAPLELDSELVLAIEQHHERLDGSGYPNQLQGEDIHKFARMLAIVDCYDAMTTNRPFQKKSSPAAALKLITNKAYGYDLKLALQFVRCIGVYPVGSLVILSNQQIALVVKNYESNALKPKLKVFYSIDTNDYIEPVNLDLSKTNSKLTILKPTLAEHHRLDLERVTF</sequence>
<dbReference type="Proteomes" id="UP001595897">
    <property type="component" value="Unassembled WGS sequence"/>
</dbReference>
<organism evidence="3 4">
    <name type="scientific">Glaciecola siphonariae</name>
    <dbReference type="NCBI Taxonomy" id="521012"/>
    <lineage>
        <taxon>Bacteria</taxon>
        <taxon>Pseudomonadati</taxon>
        <taxon>Pseudomonadota</taxon>
        <taxon>Gammaproteobacteria</taxon>
        <taxon>Alteromonadales</taxon>
        <taxon>Alteromonadaceae</taxon>
        <taxon>Glaciecola</taxon>
    </lineage>
</organism>
<dbReference type="CDD" id="cd00077">
    <property type="entry name" value="HDc"/>
    <property type="match status" value="1"/>
</dbReference>
<protein>
    <submittedName>
        <fullName evidence="3">HD domain-containing phosphohydrolase</fullName>
    </submittedName>
</protein>
<feature type="region of interest" description="Disordered" evidence="1">
    <location>
        <begin position="129"/>
        <end position="174"/>
    </location>
</feature>
<feature type="domain" description="HD-GYP" evidence="2">
    <location>
        <begin position="217"/>
        <end position="411"/>
    </location>
</feature>
<dbReference type="PROSITE" id="PS51832">
    <property type="entry name" value="HD_GYP"/>
    <property type="match status" value="1"/>
</dbReference>
<evidence type="ECO:0000259" key="2">
    <source>
        <dbReference type="PROSITE" id="PS51832"/>
    </source>
</evidence>
<dbReference type="InterPro" id="IPR037522">
    <property type="entry name" value="HD_GYP_dom"/>
</dbReference>
<gene>
    <name evidence="3" type="ORF">ACFO4O_00865</name>
</gene>
<dbReference type="PANTHER" id="PTHR43155:SF2">
    <property type="entry name" value="CYCLIC DI-GMP PHOSPHODIESTERASE PA4108"/>
    <property type="match status" value="1"/>
</dbReference>